<dbReference type="PANTHER" id="PTHR30348">
    <property type="entry name" value="UNCHARACTERIZED PROTEIN YECE"/>
    <property type="match status" value="1"/>
</dbReference>
<dbReference type="AlphaFoldDB" id="A0A7I4DKN3"/>
<evidence type="ECO:0000313" key="3">
    <source>
        <dbReference type="Proteomes" id="UP000006727"/>
    </source>
</evidence>
<dbReference type="Pfam" id="PF01904">
    <property type="entry name" value="DUF72"/>
    <property type="match status" value="1"/>
</dbReference>
<dbReference type="RefSeq" id="XP_024374763.1">
    <property type="nucleotide sequence ID" value="XM_024518995.2"/>
</dbReference>
<name>A0A7I4DKN3_PHYPA</name>
<dbReference type="Gramene" id="Pp3c4_25600V3.3">
    <property type="protein sequence ID" value="Pp3c4_25600V3.3"/>
    <property type="gene ID" value="Pp3c4_25600"/>
</dbReference>
<gene>
    <name evidence="2" type="primary">LOC112281937</name>
</gene>
<dbReference type="Gene3D" id="3.20.20.410">
    <property type="entry name" value="Protein of unknown function UPF0759"/>
    <property type="match status" value="1"/>
</dbReference>
<feature type="compositionally biased region" description="Basic residues" evidence="1">
    <location>
        <begin position="428"/>
        <end position="439"/>
    </location>
</feature>
<dbReference type="OrthoDB" id="5958500at2759"/>
<proteinExistence type="predicted"/>
<sequence length="454" mass="51542">MLRGCWDNFELLLSTEEMGESRDEGRKLKVLMGTCGWSDHTLLKCGRFYPASVRSAEDRLRHYSTHFPCVEVDTSTYAIPSKVSVRRWLQAVPSGFIFHFKAFGLFCSKSCPITAIPGEIRTKLSFAGSDDYVKLSSLSTDIQDEIWSSFNSTLEPVFTAGSLGVVLFQFHLSFKPSLENRTHVLWCRRQLDPRFEMAVEFRNRDWFVGEQFQATCEWLKANNMALVAADELAHETFQKDREQTGLPYGQSREVLPVAWAVTKPSFHYIRVHRREGCKRMLSDSELQTWVARLQSKLPETLQGPVYFMWGTDWEDQPILNAQNLKQFLPESMIFNWKAAQLQNPAKGSLLSMFKSPQTAMQTASDSVLYKQPATPTDDVSPIALLEMNKNTDFGCSNANLGDAQKRILEQPAEMHGFTKKDAVFPPPKKAKPSPNKKKGNAGSPTITSFFKYAR</sequence>
<evidence type="ECO:0000256" key="1">
    <source>
        <dbReference type="SAM" id="MobiDB-lite"/>
    </source>
</evidence>
<organism evidence="2 3">
    <name type="scientific">Physcomitrium patens</name>
    <name type="common">Spreading-leaved earth moss</name>
    <name type="synonym">Physcomitrella patens</name>
    <dbReference type="NCBI Taxonomy" id="3218"/>
    <lineage>
        <taxon>Eukaryota</taxon>
        <taxon>Viridiplantae</taxon>
        <taxon>Streptophyta</taxon>
        <taxon>Embryophyta</taxon>
        <taxon>Bryophyta</taxon>
        <taxon>Bryophytina</taxon>
        <taxon>Bryopsida</taxon>
        <taxon>Funariidae</taxon>
        <taxon>Funariales</taxon>
        <taxon>Funariaceae</taxon>
        <taxon>Physcomitrium</taxon>
    </lineage>
</organism>
<reference evidence="2 3" key="2">
    <citation type="journal article" date="2018" name="Plant J.">
        <title>The Physcomitrella patens chromosome-scale assembly reveals moss genome structure and evolution.</title>
        <authorList>
            <person name="Lang D."/>
            <person name="Ullrich K.K."/>
            <person name="Murat F."/>
            <person name="Fuchs J."/>
            <person name="Jenkins J."/>
            <person name="Haas F.B."/>
            <person name="Piednoel M."/>
            <person name="Gundlach H."/>
            <person name="Van Bel M."/>
            <person name="Meyberg R."/>
            <person name="Vives C."/>
            <person name="Morata J."/>
            <person name="Symeonidi A."/>
            <person name="Hiss M."/>
            <person name="Muchero W."/>
            <person name="Kamisugi Y."/>
            <person name="Saleh O."/>
            <person name="Blanc G."/>
            <person name="Decker E.L."/>
            <person name="van Gessel N."/>
            <person name="Grimwood J."/>
            <person name="Hayes R.D."/>
            <person name="Graham S.W."/>
            <person name="Gunter L.E."/>
            <person name="McDaniel S.F."/>
            <person name="Hoernstein S.N.W."/>
            <person name="Larsson A."/>
            <person name="Li F.W."/>
            <person name="Perroud P.F."/>
            <person name="Phillips J."/>
            <person name="Ranjan P."/>
            <person name="Rokshar D.S."/>
            <person name="Rothfels C.J."/>
            <person name="Schneider L."/>
            <person name="Shu S."/>
            <person name="Stevenson D.W."/>
            <person name="Thummler F."/>
            <person name="Tillich M."/>
            <person name="Villarreal Aguilar J.C."/>
            <person name="Widiez T."/>
            <person name="Wong G.K."/>
            <person name="Wymore A."/>
            <person name="Zhang Y."/>
            <person name="Zimmer A.D."/>
            <person name="Quatrano R.S."/>
            <person name="Mayer K.F.X."/>
            <person name="Goodstein D."/>
            <person name="Casacuberta J.M."/>
            <person name="Vandepoele K."/>
            <person name="Reski R."/>
            <person name="Cuming A.C."/>
            <person name="Tuskan G.A."/>
            <person name="Maumus F."/>
            <person name="Salse J."/>
            <person name="Schmutz J."/>
            <person name="Rensing S.A."/>
        </authorList>
    </citation>
    <scope>NUCLEOTIDE SEQUENCE [LARGE SCALE GENOMIC DNA]</scope>
    <source>
        <strain evidence="2 3">cv. Gransden 2004</strain>
    </source>
</reference>
<dbReference type="InParanoid" id="A0A7I4DKN3"/>
<evidence type="ECO:0008006" key="4">
    <source>
        <dbReference type="Google" id="ProtNLM"/>
    </source>
</evidence>
<reference evidence="2" key="3">
    <citation type="submission" date="2020-12" db="UniProtKB">
        <authorList>
            <consortium name="EnsemblPlants"/>
        </authorList>
    </citation>
    <scope>IDENTIFICATION</scope>
</reference>
<accession>A0A7I4DKN3</accession>
<dbReference type="EMBL" id="ABEU02000004">
    <property type="status" value="NOT_ANNOTATED_CDS"/>
    <property type="molecule type" value="Genomic_DNA"/>
</dbReference>
<dbReference type="Proteomes" id="UP000006727">
    <property type="component" value="Chromosome 4"/>
</dbReference>
<keyword evidence="3" id="KW-1185">Reference proteome</keyword>
<dbReference type="PANTHER" id="PTHR30348:SF4">
    <property type="entry name" value="DUF72 DOMAIN-CONTAINING PROTEIN"/>
    <property type="match status" value="1"/>
</dbReference>
<protein>
    <recommendedName>
        <fullName evidence="4">DUF72 domain-containing protein</fullName>
    </recommendedName>
</protein>
<dbReference type="SUPFAM" id="SSF117396">
    <property type="entry name" value="TM1631-like"/>
    <property type="match status" value="1"/>
</dbReference>
<dbReference type="InterPro" id="IPR002763">
    <property type="entry name" value="DUF72"/>
</dbReference>
<reference evidence="2 3" key="1">
    <citation type="journal article" date="2008" name="Science">
        <title>The Physcomitrella genome reveals evolutionary insights into the conquest of land by plants.</title>
        <authorList>
            <person name="Rensing S."/>
            <person name="Lang D."/>
            <person name="Zimmer A."/>
            <person name="Terry A."/>
            <person name="Salamov A."/>
            <person name="Shapiro H."/>
            <person name="Nishiyama T."/>
            <person name="Perroud P.-F."/>
            <person name="Lindquist E."/>
            <person name="Kamisugi Y."/>
            <person name="Tanahashi T."/>
            <person name="Sakakibara K."/>
            <person name="Fujita T."/>
            <person name="Oishi K."/>
            <person name="Shin-I T."/>
            <person name="Kuroki Y."/>
            <person name="Toyoda A."/>
            <person name="Suzuki Y."/>
            <person name="Hashimoto A."/>
            <person name="Yamaguchi K."/>
            <person name="Sugano A."/>
            <person name="Kohara Y."/>
            <person name="Fujiyama A."/>
            <person name="Anterola A."/>
            <person name="Aoki S."/>
            <person name="Ashton N."/>
            <person name="Barbazuk W.B."/>
            <person name="Barker E."/>
            <person name="Bennetzen J."/>
            <person name="Bezanilla M."/>
            <person name="Blankenship R."/>
            <person name="Cho S.H."/>
            <person name="Dutcher S."/>
            <person name="Estelle M."/>
            <person name="Fawcett J.A."/>
            <person name="Gundlach H."/>
            <person name="Hanada K."/>
            <person name="Heyl A."/>
            <person name="Hicks K.A."/>
            <person name="Hugh J."/>
            <person name="Lohr M."/>
            <person name="Mayer K."/>
            <person name="Melkozernov A."/>
            <person name="Murata T."/>
            <person name="Nelson D."/>
            <person name="Pils B."/>
            <person name="Prigge M."/>
            <person name="Reiss B."/>
            <person name="Renner T."/>
            <person name="Rombauts S."/>
            <person name="Rushton P."/>
            <person name="Sanderfoot A."/>
            <person name="Schween G."/>
            <person name="Shiu S.-H."/>
            <person name="Stueber K."/>
            <person name="Theodoulou F.L."/>
            <person name="Tu H."/>
            <person name="Van de Peer Y."/>
            <person name="Verrier P.J."/>
            <person name="Waters E."/>
            <person name="Wood A."/>
            <person name="Yang L."/>
            <person name="Cove D."/>
            <person name="Cuming A."/>
            <person name="Hasebe M."/>
            <person name="Lucas S."/>
            <person name="Mishler D.B."/>
            <person name="Reski R."/>
            <person name="Grigoriev I."/>
            <person name="Quatrano R.S."/>
            <person name="Boore J.L."/>
        </authorList>
    </citation>
    <scope>NUCLEOTIDE SEQUENCE [LARGE SCALE GENOMIC DNA]</scope>
    <source>
        <strain evidence="2 3">cv. Gransden 2004</strain>
    </source>
</reference>
<evidence type="ECO:0000313" key="2">
    <source>
        <dbReference type="EnsemblPlants" id="Pp3c4_25600V3.3"/>
    </source>
</evidence>
<feature type="region of interest" description="Disordered" evidence="1">
    <location>
        <begin position="416"/>
        <end position="454"/>
    </location>
</feature>
<dbReference type="InterPro" id="IPR036520">
    <property type="entry name" value="UPF0759_sf"/>
</dbReference>
<dbReference type="EnsemblPlants" id="Pp3c4_25600V3.3">
    <property type="protein sequence ID" value="Pp3c4_25600V3.3"/>
    <property type="gene ID" value="Pp3c4_25600"/>
</dbReference>
<dbReference type="GeneID" id="112281937"/>
<dbReference type="KEGG" id="ppp:112281937"/>